<evidence type="ECO:0000256" key="12">
    <source>
        <dbReference type="ARBA" id="ARBA00032932"/>
    </source>
</evidence>
<dbReference type="InterPro" id="IPR003824">
    <property type="entry name" value="UppP"/>
</dbReference>
<keyword evidence="7 14" id="KW-0378">Hydrolase</keyword>
<dbReference type="HAMAP" id="MF_01006">
    <property type="entry name" value="Undec_diphosphatase"/>
    <property type="match status" value="1"/>
</dbReference>
<dbReference type="KEGG" id="rjg:CCGE525_31975"/>
<dbReference type="Pfam" id="PF02673">
    <property type="entry name" value="BacA"/>
    <property type="match status" value="1"/>
</dbReference>
<dbReference type="GO" id="GO:0008360">
    <property type="term" value="P:regulation of cell shape"/>
    <property type="evidence" value="ECO:0007669"/>
    <property type="project" value="UniProtKB-KW"/>
</dbReference>
<dbReference type="PANTHER" id="PTHR30622">
    <property type="entry name" value="UNDECAPRENYL-DIPHOSPHATASE"/>
    <property type="match status" value="1"/>
</dbReference>
<evidence type="ECO:0000256" key="4">
    <source>
        <dbReference type="ARBA" id="ARBA00021581"/>
    </source>
</evidence>
<dbReference type="GO" id="GO:0071555">
    <property type="term" value="P:cell wall organization"/>
    <property type="evidence" value="ECO:0007669"/>
    <property type="project" value="UniProtKB-KW"/>
</dbReference>
<keyword evidence="9 14" id="KW-0472">Membrane</keyword>
<keyword evidence="10 14" id="KW-0046">Antibiotic resistance</keyword>
<dbReference type="GO" id="GO:0050380">
    <property type="term" value="F:undecaprenyl-diphosphatase activity"/>
    <property type="evidence" value="ECO:0007669"/>
    <property type="project" value="UniProtKB-UniRule"/>
</dbReference>
<comment type="similarity">
    <text evidence="2 14">Belongs to the UppP family.</text>
</comment>
<keyword evidence="16" id="KW-1185">Reference proteome</keyword>
<dbReference type="GO" id="GO:0005886">
    <property type="term" value="C:plasma membrane"/>
    <property type="evidence" value="ECO:0007669"/>
    <property type="project" value="UniProtKB-SubCell"/>
</dbReference>
<comment type="subcellular location">
    <subcellularLocation>
        <location evidence="1 14">Cell membrane</location>
        <topology evidence="1 14">Multi-pass membrane protein</topology>
    </subcellularLocation>
</comment>
<evidence type="ECO:0000256" key="9">
    <source>
        <dbReference type="ARBA" id="ARBA00023136"/>
    </source>
</evidence>
<evidence type="ECO:0000256" key="1">
    <source>
        <dbReference type="ARBA" id="ARBA00004651"/>
    </source>
</evidence>
<proteinExistence type="inferred from homology"/>
<keyword evidence="14" id="KW-0961">Cell wall biogenesis/degradation</keyword>
<comment type="miscellaneous">
    <text evidence="14">Bacitracin is thought to be involved in the inhibition of peptidoglycan synthesis by sequestering undecaprenyl diphosphate, thereby reducing the pool of lipid carrier available.</text>
</comment>
<feature type="transmembrane region" description="Helical" evidence="14">
    <location>
        <begin position="132"/>
        <end position="153"/>
    </location>
</feature>
<reference evidence="15 16" key="1">
    <citation type="submission" date="2018-10" db="EMBL/GenBank/DDBJ databases">
        <title>Rhizobium etli, R. leguminosarum and a new Rhizobium genospecies from Phaseolus dumosus.</title>
        <authorList>
            <person name="Ramirez-Puebla S.T."/>
            <person name="Rogel-Hernandez M.A."/>
            <person name="Guerrero G."/>
            <person name="Ormeno-Orrillo E."/>
            <person name="Martinez-Romero J.C."/>
            <person name="Negrete-Yankelevich S."/>
            <person name="Martinez-Romero E."/>
        </authorList>
    </citation>
    <scope>NUCLEOTIDE SEQUENCE [LARGE SCALE GENOMIC DNA]</scope>
    <source>
        <strain evidence="15 16">CCGE525</strain>
        <plasmid evidence="16">prccge525c</plasmid>
    </source>
</reference>
<dbReference type="PANTHER" id="PTHR30622:SF4">
    <property type="entry name" value="UNDECAPRENYL-DIPHOSPHATASE"/>
    <property type="match status" value="1"/>
</dbReference>
<evidence type="ECO:0000256" key="7">
    <source>
        <dbReference type="ARBA" id="ARBA00022801"/>
    </source>
</evidence>
<feature type="transmembrane region" description="Helical" evidence="14">
    <location>
        <begin position="270"/>
        <end position="289"/>
    </location>
</feature>
<dbReference type="RefSeq" id="WP_120708201.1">
    <property type="nucleotide sequence ID" value="NZ_CP032695.1"/>
</dbReference>
<feature type="transmembrane region" description="Helical" evidence="14">
    <location>
        <begin position="203"/>
        <end position="224"/>
    </location>
</feature>
<evidence type="ECO:0000256" key="5">
    <source>
        <dbReference type="ARBA" id="ARBA00022475"/>
    </source>
</evidence>
<keyword evidence="14" id="KW-0133">Cell shape</keyword>
<dbReference type="Proteomes" id="UP000282195">
    <property type="component" value="Plasmid pRCCGE525c"/>
</dbReference>
<evidence type="ECO:0000256" key="10">
    <source>
        <dbReference type="ARBA" id="ARBA00023251"/>
    </source>
</evidence>
<geneLocation type="plasmid" evidence="16">
    <name>prccge525c</name>
</geneLocation>
<name>A0A387FY34_9HYPH</name>
<dbReference type="NCBIfam" id="TIGR00753">
    <property type="entry name" value="undec_PP_bacA"/>
    <property type="match status" value="1"/>
</dbReference>
<evidence type="ECO:0000256" key="11">
    <source>
        <dbReference type="ARBA" id="ARBA00032707"/>
    </source>
</evidence>
<keyword evidence="15" id="KW-0614">Plasmid</keyword>
<dbReference type="EMBL" id="CP032695">
    <property type="protein sequence ID" value="AYG63293.1"/>
    <property type="molecule type" value="Genomic_DNA"/>
</dbReference>
<keyword evidence="8 14" id="KW-1133">Transmembrane helix</keyword>
<keyword evidence="6 14" id="KW-0812">Transmembrane</keyword>
<protein>
    <recommendedName>
        <fullName evidence="4 14">Undecaprenyl-diphosphatase</fullName>
        <ecNumber evidence="3 14">3.6.1.27</ecNumber>
    </recommendedName>
    <alternativeName>
        <fullName evidence="12 14">Bacitracin resistance protein</fullName>
    </alternativeName>
    <alternativeName>
        <fullName evidence="11 14">Undecaprenyl pyrophosphate phosphatase</fullName>
    </alternativeName>
</protein>
<dbReference type="GO" id="GO:0009252">
    <property type="term" value="P:peptidoglycan biosynthetic process"/>
    <property type="evidence" value="ECO:0007669"/>
    <property type="project" value="UniProtKB-KW"/>
</dbReference>
<evidence type="ECO:0000256" key="3">
    <source>
        <dbReference type="ARBA" id="ARBA00012374"/>
    </source>
</evidence>
<evidence type="ECO:0000256" key="6">
    <source>
        <dbReference type="ARBA" id="ARBA00022692"/>
    </source>
</evidence>
<feature type="transmembrane region" description="Helical" evidence="14">
    <location>
        <begin position="97"/>
        <end position="120"/>
    </location>
</feature>
<evidence type="ECO:0000313" key="15">
    <source>
        <dbReference type="EMBL" id="AYG63293.1"/>
    </source>
</evidence>
<evidence type="ECO:0000256" key="13">
    <source>
        <dbReference type="ARBA" id="ARBA00047594"/>
    </source>
</evidence>
<evidence type="ECO:0000256" key="2">
    <source>
        <dbReference type="ARBA" id="ARBA00010621"/>
    </source>
</evidence>
<dbReference type="NCBIfam" id="NF001394">
    <property type="entry name" value="PRK00281.2-5"/>
    <property type="match status" value="1"/>
</dbReference>
<dbReference type="OrthoDB" id="9808289at2"/>
<evidence type="ECO:0000256" key="8">
    <source>
        <dbReference type="ARBA" id="ARBA00022989"/>
    </source>
</evidence>
<dbReference type="GO" id="GO:0046677">
    <property type="term" value="P:response to antibiotic"/>
    <property type="evidence" value="ECO:0007669"/>
    <property type="project" value="UniProtKB-UniRule"/>
</dbReference>
<feature type="transmembrane region" description="Helical" evidence="14">
    <location>
        <begin position="57"/>
        <end position="76"/>
    </location>
</feature>
<organism evidence="15 16">
    <name type="scientific">Rhizobium jaguaris</name>
    <dbReference type="NCBI Taxonomy" id="1312183"/>
    <lineage>
        <taxon>Bacteria</taxon>
        <taxon>Pseudomonadati</taxon>
        <taxon>Pseudomonadota</taxon>
        <taxon>Alphaproteobacteria</taxon>
        <taxon>Hyphomicrobiales</taxon>
        <taxon>Rhizobiaceae</taxon>
        <taxon>Rhizobium/Agrobacterium group</taxon>
        <taxon>Rhizobium</taxon>
    </lineage>
</organism>
<comment type="function">
    <text evidence="14">Catalyzes the dephosphorylation of undecaprenyl diphosphate (UPP). Confers resistance to bacitracin.</text>
</comment>
<accession>A0A387FY34</accession>
<dbReference type="AlphaFoldDB" id="A0A387FY34"/>
<keyword evidence="14" id="KW-0573">Peptidoglycan synthesis</keyword>
<sequence length="290" mass="31164">MAETCTQGIDTGFVALGYAKTAILGVVQGLTELLPISSTAHMRLVPALLGWQDPGSAFSAAMQLAALAAIVSYFWSDVRYVLFGSVEAVTRRNWSSPALRLAFGIIVATVPIVIAGVLLSSSLNACGTPIRHLWVIGVSCLVMGGLLAFAELYCKHRRDMSKMNIVDALIVGVAQVGALFPGVSRSGSTLTAALFLDLKRDEAARFSFLLGLPAITLAGLKELFELYKAHLSLQGWSILAVGFIVGSLSSFVTIWGLMRFLERFSTWPFVIYRVLLGIVILAGVFYAGWV</sequence>
<evidence type="ECO:0000256" key="14">
    <source>
        <dbReference type="HAMAP-Rule" id="MF_01006"/>
    </source>
</evidence>
<comment type="catalytic activity">
    <reaction evidence="13 14">
        <text>di-trans,octa-cis-undecaprenyl diphosphate + H2O = di-trans,octa-cis-undecaprenyl phosphate + phosphate + H(+)</text>
        <dbReference type="Rhea" id="RHEA:28094"/>
        <dbReference type="ChEBI" id="CHEBI:15377"/>
        <dbReference type="ChEBI" id="CHEBI:15378"/>
        <dbReference type="ChEBI" id="CHEBI:43474"/>
        <dbReference type="ChEBI" id="CHEBI:58405"/>
        <dbReference type="ChEBI" id="CHEBI:60392"/>
        <dbReference type="EC" id="3.6.1.27"/>
    </reaction>
</comment>
<gene>
    <name evidence="14" type="primary">uppP</name>
    <name evidence="15" type="ORF">CCGE525_31975</name>
</gene>
<keyword evidence="5 14" id="KW-1003">Cell membrane</keyword>
<dbReference type="EC" id="3.6.1.27" evidence="3 14"/>
<feature type="transmembrane region" description="Helical" evidence="14">
    <location>
        <begin position="236"/>
        <end position="258"/>
    </location>
</feature>
<evidence type="ECO:0000313" key="16">
    <source>
        <dbReference type="Proteomes" id="UP000282195"/>
    </source>
</evidence>